<comment type="similarity">
    <text evidence="1">Belongs to the enoyl-CoA hydratase/isomerase family.</text>
</comment>
<evidence type="ECO:0000313" key="2">
    <source>
        <dbReference type="EMBL" id="NAZ14902.1"/>
    </source>
</evidence>
<dbReference type="SUPFAM" id="SSF52096">
    <property type="entry name" value="ClpP/crotonase"/>
    <property type="match status" value="1"/>
</dbReference>
<dbReference type="Proteomes" id="UP000477543">
    <property type="component" value="Unassembled WGS sequence"/>
</dbReference>
<evidence type="ECO:0008006" key="4">
    <source>
        <dbReference type="Google" id="ProtNLM"/>
    </source>
</evidence>
<accession>A0A6L9FZA3</accession>
<evidence type="ECO:0000256" key="1">
    <source>
        <dbReference type="ARBA" id="ARBA00005254"/>
    </source>
</evidence>
<protein>
    <recommendedName>
        <fullName evidence="4">Enoyl-CoA hydratase/isomerase family protein</fullName>
    </recommendedName>
</protein>
<dbReference type="EMBL" id="WYDN01000002">
    <property type="protein sequence ID" value="NAZ14902.1"/>
    <property type="molecule type" value="Genomic_DNA"/>
</dbReference>
<dbReference type="InterPro" id="IPR051683">
    <property type="entry name" value="Enoyl-CoA_Hydratase/Isomerase"/>
</dbReference>
<gene>
    <name evidence="2" type="ORF">GT020_02330</name>
</gene>
<dbReference type="Pfam" id="PF00378">
    <property type="entry name" value="ECH_1"/>
    <property type="match status" value="1"/>
</dbReference>
<dbReference type="GO" id="GO:0003824">
    <property type="term" value="F:catalytic activity"/>
    <property type="evidence" value="ECO:0007669"/>
    <property type="project" value="UniProtKB-ARBA"/>
</dbReference>
<proteinExistence type="inferred from homology"/>
<organism evidence="2 3">
    <name type="scientific">Glutamicibacter soli</name>
    <dbReference type="NCBI Taxonomy" id="453836"/>
    <lineage>
        <taxon>Bacteria</taxon>
        <taxon>Bacillati</taxon>
        <taxon>Actinomycetota</taxon>
        <taxon>Actinomycetes</taxon>
        <taxon>Micrococcales</taxon>
        <taxon>Micrococcaceae</taxon>
        <taxon>Glutamicibacter</taxon>
    </lineage>
</organism>
<dbReference type="AlphaFoldDB" id="A0A6L9FZA3"/>
<dbReference type="Gene3D" id="3.90.226.10">
    <property type="entry name" value="2-enoyl-CoA Hydratase, Chain A, domain 1"/>
    <property type="match status" value="1"/>
</dbReference>
<dbReference type="PANTHER" id="PTHR42964:SF1">
    <property type="entry name" value="POLYKETIDE BIOSYNTHESIS ENOYL-COA HYDRATASE PKSH-RELATED"/>
    <property type="match status" value="1"/>
</dbReference>
<dbReference type="CDD" id="cd06558">
    <property type="entry name" value="crotonase-like"/>
    <property type="match status" value="1"/>
</dbReference>
<evidence type="ECO:0000313" key="3">
    <source>
        <dbReference type="Proteomes" id="UP000477543"/>
    </source>
</evidence>
<dbReference type="InterPro" id="IPR001753">
    <property type="entry name" value="Enoyl-CoA_hydra/iso"/>
</dbReference>
<dbReference type="PANTHER" id="PTHR42964">
    <property type="entry name" value="ENOYL-COA HYDRATASE"/>
    <property type="match status" value="1"/>
</dbReference>
<name>A0A6L9FZA3_9MICC</name>
<dbReference type="InterPro" id="IPR014748">
    <property type="entry name" value="Enoyl-CoA_hydra_C"/>
</dbReference>
<dbReference type="InterPro" id="IPR029045">
    <property type="entry name" value="ClpP/crotonase-like_dom_sf"/>
</dbReference>
<dbReference type="Gene3D" id="1.10.12.10">
    <property type="entry name" value="Lyase 2-enoyl-coa Hydratase, Chain A, domain 2"/>
    <property type="match status" value="1"/>
</dbReference>
<sequence length="279" mass="30106">MSMTAAQTGKQEVLMSGENKARVGVQIQGSTAVVLLENERQFNALTKDMCLQLLGAFAVLSADPAVSAIVIRGAGGNFCAGIAIDQMDQVLFDKDADGQLLNHFDLVDRAITGCPKTTIAVVEGNCFGGAWQLASACEIQLAADDVKLAITPAKIGLVFPRPGIERLVRTVGESRAKYLLYSGARIPAAEALDWGMFTRMHPAAQLDGELESLLQALQGNSPYSIARTREAITAHGQEPAAADYESWWARLWEENGENPELAEGRRAFLERRAPRYGDA</sequence>
<reference evidence="2 3" key="1">
    <citation type="submission" date="2020-01" db="EMBL/GenBank/DDBJ databases">
        <title>Glutamicibacter soli M275.</title>
        <authorList>
            <person name="Meng X."/>
        </authorList>
    </citation>
    <scope>NUCLEOTIDE SEQUENCE [LARGE SCALE GENOMIC DNA]</scope>
    <source>
        <strain evidence="2 3">M275</strain>
    </source>
</reference>
<comment type="caution">
    <text evidence="2">The sequence shown here is derived from an EMBL/GenBank/DDBJ whole genome shotgun (WGS) entry which is preliminary data.</text>
</comment>